<sequence>MNFTVIDFETANSKRASACSIGIVKVVDGEIVEKKSWLIKPKELEFHSMNIAIHGIRPNDVKEQPEFNELYEKKFRDYFQDELIIAHNASFDMSVLRKTLDLYNIEYPSFNYLCTVKVAQKTWPDLYNHKLDTLSNFLKFKFKHHDALDDCLACANVLINACKKEKANSPLELVDRLGIKVGSVFPKGYSPCSVNRKKVSV</sequence>
<dbReference type="GO" id="GO:0008408">
    <property type="term" value="F:3'-5' exonuclease activity"/>
    <property type="evidence" value="ECO:0007669"/>
    <property type="project" value="TreeGrafter"/>
</dbReference>
<dbReference type="InterPro" id="IPR013520">
    <property type="entry name" value="Ribonucl_H"/>
</dbReference>
<accession>A0A942Z7A8</accession>
<gene>
    <name evidence="3" type="ORF">GOQ27_12870</name>
</gene>
<dbReference type="SUPFAM" id="SSF53098">
    <property type="entry name" value="Ribonuclease H-like"/>
    <property type="match status" value="1"/>
</dbReference>
<dbReference type="InterPro" id="IPR036397">
    <property type="entry name" value="RNaseH_sf"/>
</dbReference>
<feature type="domain" description="Exonuclease" evidence="2">
    <location>
        <begin position="2"/>
        <end position="167"/>
    </location>
</feature>
<keyword evidence="1" id="KW-0540">Nuclease</keyword>
<dbReference type="Gene3D" id="3.30.420.10">
    <property type="entry name" value="Ribonuclease H-like superfamily/Ribonuclease H"/>
    <property type="match status" value="1"/>
</dbReference>
<reference evidence="3" key="1">
    <citation type="submission" date="2019-12" db="EMBL/GenBank/DDBJ databases">
        <title>Clostridiaceae gen. nov. sp. nov., isolated from sediment in Xinjiang, China.</title>
        <authorList>
            <person name="Zhang R."/>
        </authorList>
    </citation>
    <scope>NUCLEOTIDE SEQUENCE</scope>
    <source>
        <strain evidence="3">D2Q-11</strain>
    </source>
</reference>
<evidence type="ECO:0000313" key="4">
    <source>
        <dbReference type="Proteomes" id="UP000724672"/>
    </source>
</evidence>
<dbReference type="Proteomes" id="UP000724672">
    <property type="component" value="Unassembled WGS sequence"/>
</dbReference>
<dbReference type="FunFam" id="3.30.420.10:FF:000045">
    <property type="entry name" value="3'-5' exonuclease DinG"/>
    <property type="match status" value="1"/>
</dbReference>
<evidence type="ECO:0000256" key="1">
    <source>
        <dbReference type="ARBA" id="ARBA00022839"/>
    </source>
</evidence>
<dbReference type="PANTHER" id="PTHR30231:SF42">
    <property type="entry name" value="EXONUCLEASE"/>
    <property type="match status" value="1"/>
</dbReference>
<keyword evidence="1" id="KW-0269">Exonuclease</keyword>
<evidence type="ECO:0000313" key="3">
    <source>
        <dbReference type="EMBL" id="MBS4539361.1"/>
    </source>
</evidence>
<dbReference type="GO" id="GO:0003676">
    <property type="term" value="F:nucleic acid binding"/>
    <property type="evidence" value="ECO:0007669"/>
    <property type="project" value="InterPro"/>
</dbReference>
<proteinExistence type="predicted"/>
<dbReference type="InterPro" id="IPR012337">
    <property type="entry name" value="RNaseH-like_sf"/>
</dbReference>
<dbReference type="GO" id="GO:0005829">
    <property type="term" value="C:cytosol"/>
    <property type="evidence" value="ECO:0007669"/>
    <property type="project" value="TreeGrafter"/>
</dbReference>
<dbReference type="AlphaFoldDB" id="A0A942Z7A8"/>
<dbReference type="RefSeq" id="WP_203367285.1">
    <property type="nucleotide sequence ID" value="NZ_WSFT01000048.1"/>
</dbReference>
<dbReference type="Pfam" id="PF00929">
    <property type="entry name" value="RNase_T"/>
    <property type="match status" value="1"/>
</dbReference>
<dbReference type="EMBL" id="WSFT01000048">
    <property type="protein sequence ID" value="MBS4539361.1"/>
    <property type="molecule type" value="Genomic_DNA"/>
</dbReference>
<protein>
    <submittedName>
        <fullName evidence="3">3'-5' exoribonuclease</fullName>
    </submittedName>
</protein>
<evidence type="ECO:0000259" key="2">
    <source>
        <dbReference type="SMART" id="SM00479"/>
    </source>
</evidence>
<dbReference type="CDD" id="cd06130">
    <property type="entry name" value="DNA_pol_III_epsilon_like"/>
    <property type="match status" value="1"/>
</dbReference>
<keyword evidence="1" id="KW-0378">Hydrolase</keyword>
<organism evidence="3 4">
    <name type="scientific">Anaeromonas frigoriresistens</name>
    <dbReference type="NCBI Taxonomy" id="2683708"/>
    <lineage>
        <taxon>Bacteria</taxon>
        <taxon>Bacillati</taxon>
        <taxon>Bacillota</taxon>
        <taxon>Tissierellia</taxon>
        <taxon>Tissierellales</taxon>
        <taxon>Thermohalobacteraceae</taxon>
        <taxon>Anaeromonas</taxon>
    </lineage>
</organism>
<dbReference type="SMART" id="SM00479">
    <property type="entry name" value="EXOIII"/>
    <property type="match status" value="1"/>
</dbReference>
<name>A0A942Z7A8_9FIRM</name>
<keyword evidence="4" id="KW-1185">Reference proteome</keyword>
<comment type="caution">
    <text evidence="3">The sequence shown here is derived from an EMBL/GenBank/DDBJ whole genome shotgun (WGS) entry which is preliminary data.</text>
</comment>
<dbReference type="PANTHER" id="PTHR30231">
    <property type="entry name" value="DNA POLYMERASE III SUBUNIT EPSILON"/>
    <property type="match status" value="1"/>
</dbReference>